<proteinExistence type="predicted"/>
<organism evidence="1">
    <name type="scientific">Anguilla anguilla</name>
    <name type="common">European freshwater eel</name>
    <name type="synonym">Muraena anguilla</name>
    <dbReference type="NCBI Taxonomy" id="7936"/>
    <lineage>
        <taxon>Eukaryota</taxon>
        <taxon>Metazoa</taxon>
        <taxon>Chordata</taxon>
        <taxon>Craniata</taxon>
        <taxon>Vertebrata</taxon>
        <taxon>Euteleostomi</taxon>
        <taxon>Actinopterygii</taxon>
        <taxon>Neopterygii</taxon>
        <taxon>Teleostei</taxon>
        <taxon>Anguilliformes</taxon>
        <taxon>Anguillidae</taxon>
        <taxon>Anguilla</taxon>
    </lineage>
</organism>
<protein>
    <submittedName>
        <fullName evidence="1">Uncharacterized protein</fullName>
    </submittedName>
</protein>
<reference evidence="1" key="2">
    <citation type="journal article" date="2015" name="Fish Shellfish Immunol.">
        <title>Early steps in the European eel (Anguilla anguilla)-Vibrio vulnificus interaction in the gills: Role of the RtxA13 toxin.</title>
        <authorList>
            <person name="Callol A."/>
            <person name="Pajuelo D."/>
            <person name="Ebbesson L."/>
            <person name="Teles M."/>
            <person name="MacKenzie S."/>
            <person name="Amaro C."/>
        </authorList>
    </citation>
    <scope>NUCLEOTIDE SEQUENCE</scope>
</reference>
<dbReference type="EMBL" id="GBXM01028726">
    <property type="protein sequence ID" value="JAH79851.1"/>
    <property type="molecule type" value="Transcribed_RNA"/>
</dbReference>
<accession>A0A0E9VPA8</accession>
<sequence length="44" mass="4801">MNLCVFPLRNAGFRQEVSVQPCARCPAVSAYTAHLCPVCVCESE</sequence>
<name>A0A0E9VPA8_ANGAN</name>
<dbReference type="AlphaFoldDB" id="A0A0E9VPA8"/>
<evidence type="ECO:0000313" key="1">
    <source>
        <dbReference type="EMBL" id="JAH79851.1"/>
    </source>
</evidence>
<reference evidence="1" key="1">
    <citation type="submission" date="2014-11" db="EMBL/GenBank/DDBJ databases">
        <authorList>
            <person name="Amaro Gonzalez C."/>
        </authorList>
    </citation>
    <scope>NUCLEOTIDE SEQUENCE</scope>
</reference>